<dbReference type="SUPFAM" id="SSF141371">
    <property type="entry name" value="PilZ domain-like"/>
    <property type="match status" value="1"/>
</dbReference>
<evidence type="ECO:0000259" key="1">
    <source>
        <dbReference type="Pfam" id="PF07238"/>
    </source>
</evidence>
<dbReference type="GO" id="GO:0035438">
    <property type="term" value="F:cyclic-di-GMP binding"/>
    <property type="evidence" value="ECO:0007669"/>
    <property type="project" value="InterPro"/>
</dbReference>
<dbReference type="Proteomes" id="UP000575068">
    <property type="component" value="Unassembled WGS sequence"/>
</dbReference>
<dbReference type="InterPro" id="IPR009875">
    <property type="entry name" value="PilZ_domain"/>
</dbReference>
<comment type="caution">
    <text evidence="2">The sequence shown here is derived from an EMBL/GenBank/DDBJ whole genome shotgun (WGS) entry which is preliminary data.</text>
</comment>
<feature type="domain" description="PilZ" evidence="1">
    <location>
        <begin position="15"/>
        <end position="100"/>
    </location>
</feature>
<proteinExistence type="predicted"/>
<evidence type="ECO:0000313" key="3">
    <source>
        <dbReference type="Proteomes" id="UP000575068"/>
    </source>
</evidence>
<sequence length="108" mass="12341">MSQSSHCQDRGVRWAERRKVFIDATVRGHRQVRFDVDVIDLSISGFRFETAFSMHVGTRLWLNVPGFQGLEAVIKWHEGFTYGCAFALPLHPAVCDHLIRQFPGECPP</sequence>
<keyword evidence="3" id="KW-1185">Reference proteome</keyword>
<organism evidence="2 3">
    <name type="scientific">Rhizorhapis suberifaciens</name>
    <name type="common">corky root of lettuce</name>
    <dbReference type="NCBI Taxonomy" id="13656"/>
    <lineage>
        <taxon>Bacteria</taxon>
        <taxon>Pseudomonadati</taxon>
        <taxon>Pseudomonadota</taxon>
        <taxon>Alphaproteobacteria</taxon>
        <taxon>Sphingomonadales</taxon>
        <taxon>Sphingomonadaceae</taxon>
        <taxon>Rhizorhapis</taxon>
    </lineage>
</organism>
<gene>
    <name evidence="2" type="ORF">HNQ99_001287</name>
</gene>
<reference evidence="2 3" key="1">
    <citation type="submission" date="2020-08" db="EMBL/GenBank/DDBJ databases">
        <title>Genomic Encyclopedia of Type Strains, Phase IV (KMG-IV): sequencing the most valuable type-strain genomes for metagenomic binning, comparative biology and taxonomic classification.</title>
        <authorList>
            <person name="Goeker M."/>
        </authorList>
    </citation>
    <scope>NUCLEOTIDE SEQUENCE [LARGE SCALE GENOMIC DNA]</scope>
    <source>
        <strain evidence="2 3">DSM 7465</strain>
    </source>
</reference>
<evidence type="ECO:0000313" key="2">
    <source>
        <dbReference type="EMBL" id="MBB4640983.1"/>
    </source>
</evidence>
<dbReference type="Pfam" id="PF07238">
    <property type="entry name" value="PilZ"/>
    <property type="match status" value="1"/>
</dbReference>
<protein>
    <recommendedName>
        <fullName evidence="1">PilZ domain-containing protein</fullName>
    </recommendedName>
</protein>
<dbReference type="RefSeq" id="WP_184474808.1">
    <property type="nucleotide sequence ID" value="NZ_JACHOV010000004.1"/>
</dbReference>
<dbReference type="EMBL" id="JACHOV010000004">
    <property type="protein sequence ID" value="MBB4640983.1"/>
    <property type="molecule type" value="Genomic_DNA"/>
</dbReference>
<name>A0A840HSS9_9SPHN</name>
<accession>A0A840HSS9</accession>
<dbReference type="AlphaFoldDB" id="A0A840HSS9"/>